<dbReference type="InterPro" id="IPR036390">
    <property type="entry name" value="WH_DNA-bd_sf"/>
</dbReference>
<organism evidence="7 8">
    <name type="scientific">Streptomyces olivochromogenes</name>
    <dbReference type="NCBI Taxonomy" id="1963"/>
    <lineage>
        <taxon>Bacteria</taxon>
        <taxon>Bacillati</taxon>
        <taxon>Actinomycetota</taxon>
        <taxon>Actinomycetes</taxon>
        <taxon>Kitasatosporales</taxon>
        <taxon>Streptomycetaceae</taxon>
        <taxon>Streptomyces</taxon>
    </lineage>
</organism>
<evidence type="ECO:0000313" key="8">
    <source>
        <dbReference type="Proteomes" id="UP000217446"/>
    </source>
</evidence>
<dbReference type="SUPFAM" id="SSF46785">
    <property type="entry name" value="Winged helix' DNA-binding domain"/>
    <property type="match status" value="1"/>
</dbReference>
<dbReference type="InterPro" id="IPR005119">
    <property type="entry name" value="LysR_subst-bd"/>
</dbReference>
<evidence type="ECO:0000313" key="7">
    <source>
        <dbReference type="EMBL" id="GAX51787.1"/>
    </source>
</evidence>
<gene>
    <name evidence="7" type="ORF">SO3561_03294</name>
</gene>
<evidence type="ECO:0000256" key="3">
    <source>
        <dbReference type="ARBA" id="ARBA00023125"/>
    </source>
</evidence>
<keyword evidence="2" id="KW-0805">Transcription regulation</keyword>
<dbReference type="PANTHER" id="PTHR30346">
    <property type="entry name" value="TRANSCRIPTIONAL DUAL REGULATOR HCAR-RELATED"/>
    <property type="match status" value="1"/>
</dbReference>
<dbReference type="PANTHER" id="PTHR30346:SF28">
    <property type="entry name" value="HTH-TYPE TRANSCRIPTIONAL REGULATOR CYNR"/>
    <property type="match status" value="1"/>
</dbReference>
<evidence type="ECO:0000256" key="5">
    <source>
        <dbReference type="SAM" id="MobiDB-lite"/>
    </source>
</evidence>
<dbReference type="GO" id="GO:0032993">
    <property type="term" value="C:protein-DNA complex"/>
    <property type="evidence" value="ECO:0007669"/>
    <property type="project" value="TreeGrafter"/>
</dbReference>
<dbReference type="EMBL" id="BDQI01000005">
    <property type="protein sequence ID" value="GAX51787.1"/>
    <property type="molecule type" value="Genomic_DNA"/>
</dbReference>
<evidence type="ECO:0000256" key="1">
    <source>
        <dbReference type="ARBA" id="ARBA00009437"/>
    </source>
</evidence>
<comment type="caution">
    <text evidence="7">The sequence shown here is derived from an EMBL/GenBank/DDBJ whole genome shotgun (WGS) entry which is preliminary data.</text>
</comment>
<keyword evidence="8" id="KW-1185">Reference proteome</keyword>
<dbReference type="Proteomes" id="UP000217446">
    <property type="component" value="Unassembled WGS sequence"/>
</dbReference>
<reference evidence="8" key="1">
    <citation type="submission" date="2017-05" db="EMBL/GenBank/DDBJ databases">
        <title>Streptomyces olivochromogenes NBRC 3561 whole genome shotgun sequence.</title>
        <authorList>
            <person name="Dohra H."/>
            <person name="Kodani S."/>
        </authorList>
    </citation>
    <scope>NUCLEOTIDE SEQUENCE [LARGE SCALE GENOMIC DNA]</scope>
    <source>
        <strain evidence="8">NBRC 3561</strain>
    </source>
</reference>
<name>A0A250VC61_STROL</name>
<dbReference type="Gene3D" id="3.40.190.10">
    <property type="entry name" value="Periplasmic binding protein-like II"/>
    <property type="match status" value="2"/>
</dbReference>
<dbReference type="InterPro" id="IPR000847">
    <property type="entry name" value="LysR_HTH_N"/>
</dbReference>
<feature type="compositionally biased region" description="Basic and acidic residues" evidence="5">
    <location>
        <begin position="351"/>
        <end position="361"/>
    </location>
</feature>
<dbReference type="InterPro" id="IPR036388">
    <property type="entry name" value="WH-like_DNA-bd_sf"/>
</dbReference>
<feature type="region of interest" description="Disordered" evidence="5">
    <location>
        <begin position="337"/>
        <end position="361"/>
    </location>
</feature>
<dbReference type="Pfam" id="PF03466">
    <property type="entry name" value="LysR_substrate"/>
    <property type="match status" value="1"/>
</dbReference>
<accession>A0A250VC61</accession>
<dbReference type="AlphaFoldDB" id="A0A250VC61"/>
<dbReference type="Gene3D" id="1.10.10.10">
    <property type="entry name" value="Winged helix-like DNA-binding domain superfamily/Winged helix DNA-binding domain"/>
    <property type="match status" value="1"/>
</dbReference>
<dbReference type="RefSeq" id="WP_079065110.1">
    <property type="nucleotide sequence ID" value="NZ_BDQI01000005.1"/>
</dbReference>
<dbReference type="SUPFAM" id="SSF53850">
    <property type="entry name" value="Periplasmic binding protein-like II"/>
    <property type="match status" value="1"/>
</dbReference>
<dbReference type="Pfam" id="PF00126">
    <property type="entry name" value="HTH_1"/>
    <property type="match status" value="1"/>
</dbReference>
<comment type="similarity">
    <text evidence="1">Belongs to the LysR transcriptional regulatory family.</text>
</comment>
<evidence type="ECO:0000256" key="2">
    <source>
        <dbReference type="ARBA" id="ARBA00023015"/>
    </source>
</evidence>
<keyword evidence="4" id="KW-0804">Transcription</keyword>
<proteinExistence type="inferred from homology"/>
<dbReference type="GO" id="GO:0003677">
    <property type="term" value="F:DNA binding"/>
    <property type="evidence" value="ECO:0007669"/>
    <property type="project" value="UniProtKB-KW"/>
</dbReference>
<feature type="domain" description="HTH lysR-type" evidence="6">
    <location>
        <begin position="3"/>
        <end position="60"/>
    </location>
</feature>
<evidence type="ECO:0000259" key="6">
    <source>
        <dbReference type="PROSITE" id="PS50931"/>
    </source>
</evidence>
<evidence type="ECO:0000256" key="4">
    <source>
        <dbReference type="ARBA" id="ARBA00023163"/>
    </source>
</evidence>
<dbReference type="PROSITE" id="PS50931">
    <property type="entry name" value="HTH_LYSR"/>
    <property type="match status" value="1"/>
</dbReference>
<dbReference type="GO" id="GO:0003700">
    <property type="term" value="F:DNA-binding transcription factor activity"/>
    <property type="evidence" value="ECO:0007669"/>
    <property type="project" value="InterPro"/>
</dbReference>
<sequence>MDIEIRHARIIVTVHAAGSISRGAGELGLPQPSLTAQLHRIEKAVGGELFVRSRTGVKLTELGERLVPLFAELVRRADEVVAVVGASSSAAPLRLGNTEWTPPALRDALHTVLTDTVVRTETLDAGAAVTAVREGALSAALVHAVPDLPGTEPPAHTLGRVRIVREPVWLALPHDHPLTARAEVDAAELPRLTWVRHSPAHWFHTVEEALLAPPGRPASARSAKVLHLVNSQREAMRWVHDMGVAALTTPSGATAGITLVPLVCPEHVEMRLVWRRGEVTEQTLRQLVETVREYYAAYARTVPGYWQWLLDHRRDHPELHPFLPVSAGQERVSGRSAAHQQGVSAVRQHRLHDNHTAAERR</sequence>
<protein>
    <submittedName>
        <fullName evidence="7">LysR family transcriptional regulator</fullName>
    </submittedName>
</protein>
<keyword evidence="3" id="KW-0238">DNA-binding</keyword>